<dbReference type="Ensembl" id="ENSFHET00000005254.1">
    <property type="protein sequence ID" value="ENSFHEP00000025423.1"/>
    <property type="gene ID" value="ENSFHEG00000007633.1"/>
</dbReference>
<evidence type="ECO:0000256" key="1">
    <source>
        <dbReference type="SAM" id="MobiDB-lite"/>
    </source>
</evidence>
<feature type="compositionally biased region" description="Basic and acidic residues" evidence="1">
    <location>
        <begin position="145"/>
        <end position="160"/>
    </location>
</feature>
<feature type="compositionally biased region" description="Basic residues" evidence="1">
    <location>
        <begin position="30"/>
        <end position="39"/>
    </location>
</feature>
<dbReference type="GO" id="GO:0061371">
    <property type="term" value="P:determination of heart left/right asymmetry"/>
    <property type="evidence" value="ECO:0007669"/>
    <property type="project" value="Ensembl"/>
</dbReference>
<feature type="compositionally biased region" description="Basic and acidic residues" evidence="1">
    <location>
        <begin position="54"/>
        <end position="83"/>
    </location>
</feature>
<accession>A0A3Q2QDV3</accession>
<evidence type="ECO:0000313" key="3">
    <source>
        <dbReference type="Ensembl" id="ENSFHEP00000025423.1"/>
    </source>
</evidence>
<organism evidence="3 4">
    <name type="scientific">Fundulus heteroclitus</name>
    <name type="common">Killifish</name>
    <name type="synonym">Mummichog</name>
    <dbReference type="NCBI Taxonomy" id="8078"/>
    <lineage>
        <taxon>Eukaryota</taxon>
        <taxon>Metazoa</taxon>
        <taxon>Chordata</taxon>
        <taxon>Craniata</taxon>
        <taxon>Vertebrata</taxon>
        <taxon>Euteleostomi</taxon>
        <taxon>Actinopterygii</taxon>
        <taxon>Neopterygii</taxon>
        <taxon>Teleostei</taxon>
        <taxon>Neoteleostei</taxon>
        <taxon>Acanthomorphata</taxon>
        <taxon>Ovalentaria</taxon>
        <taxon>Atherinomorphae</taxon>
        <taxon>Cyprinodontiformes</taxon>
        <taxon>Fundulidae</taxon>
        <taxon>Fundulus</taxon>
    </lineage>
</organism>
<dbReference type="Gene3D" id="3.10.20.90">
    <property type="entry name" value="Phosphatidylinositol 3-kinase Catalytic Subunit, Chain A, domain 1"/>
    <property type="match status" value="1"/>
</dbReference>
<keyword evidence="4" id="KW-1185">Reference proteome</keyword>
<dbReference type="STRING" id="8078.ENSFHEP00000025423"/>
<feature type="region of interest" description="Disordered" evidence="1">
    <location>
        <begin position="137"/>
        <end position="173"/>
    </location>
</feature>
<feature type="region of interest" description="Disordered" evidence="1">
    <location>
        <begin position="20"/>
        <end position="83"/>
    </location>
</feature>
<evidence type="ECO:0000313" key="4">
    <source>
        <dbReference type="Proteomes" id="UP000265000"/>
    </source>
</evidence>
<proteinExistence type="predicted"/>
<dbReference type="AlphaFoldDB" id="A0A3Q2QDV3"/>
<sequence length="260" mass="28727">MATALPTGPLCSQAELLERSNRGRFSMHLARPKSSKGRSRPAVDGSLRAGGPHVDPKLPEGHPRGKLDGSLRSRSEPEIRQTRRWDKEGVLHLLQQAPASPPASLNRYRVLPSIRNRRSVEGPRKSLDEMMLQLSLSDGAGARSKRPEEDRDDGQPRGEGARPGSPEAARPTTKAGSLLLAIRAPCGRRFEQLFDPADTLRAVKASAEARFVATYREAFIETMDMPRRTFTDMDMTLARCGIPNRSVLCISQNGDRRNGW</sequence>
<dbReference type="SUPFAM" id="SSF54236">
    <property type="entry name" value="Ubiquitin-like"/>
    <property type="match status" value="1"/>
</dbReference>
<dbReference type="GeneTree" id="ENSGT00390000012939"/>
<dbReference type="PROSITE" id="PS50033">
    <property type="entry name" value="UBX"/>
    <property type="match status" value="1"/>
</dbReference>
<dbReference type="Proteomes" id="UP000265000">
    <property type="component" value="Unplaced"/>
</dbReference>
<feature type="domain" description="UBX" evidence="2">
    <location>
        <begin position="173"/>
        <end position="250"/>
    </location>
</feature>
<dbReference type="InterPro" id="IPR001012">
    <property type="entry name" value="UBX_dom"/>
</dbReference>
<protein>
    <submittedName>
        <fullName evidence="3">UBX domain protein 10</fullName>
    </submittedName>
</protein>
<reference evidence="3" key="2">
    <citation type="submission" date="2025-09" db="UniProtKB">
        <authorList>
            <consortium name="Ensembl"/>
        </authorList>
    </citation>
    <scope>IDENTIFICATION</scope>
</reference>
<name>A0A3Q2QDV3_FUNHE</name>
<evidence type="ECO:0000259" key="2">
    <source>
        <dbReference type="PROSITE" id="PS50033"/>
    </source>
</evidence>
<reference evidence="3" key="1">
    <citation type="submission" date="2025-08" db="UniProtKB">
        <authorList>
            <consortium name="Ensembl"/>
        </authorList>
    </citation>
    <scope>IDENTIFICATION</scope>
</reference>
<dbReference type="InterPro" id="IPR029071">
    <property type="entry name" value="Ubiquitin-like_domsf"/>
</dbReference>